<evidence type="ECO:0000259" key="1">
    <source>
        <dbReference type="Pfam" id="PF02698"/>
    </source>
</evidence>
<dbReference type="Pfam" id="PF02698">
    <property type="entry name" value="DUF218"/>
    <property type="match status" value="1"/>
</dbReference>
<name>A0A1F7UW28_9BACT</name>
<dbReference type="InterPro" id="IPR051599">
    <property type="entry name" value="Cell_Envelope_Assoc"/>
</dbReference>
<gene>
    <name evidence="2" type="ORF">A2936_02375</name>
</gene>
<reference evidence="2 3" key="1">
    <citation type="journal article" date="2016" name="Nat. Commun.">
        <title>Thousands of microbial genomes shed light on interconnected biogeochemical processes in an aquifer system.</title>
        <authorList>
            <person name="Anantharaman K."/>
            <person name="Brown C.T."/>
            <person name="Hug L.A."/>
            <person name="Sharon I."/>
            <person name="Castelle C.J."/>
            <person name="Probst A.J."/>
            <person name="Thomas B.C."/>
            <person name="Singh A."/>
            <person name="Wilkins M.J."/>
            <person name="Karaoz U."/>
            <person name="Brodie E.L."/>
            <person name="Williams K.H."/>
            <person name="Hubbard S.S."/>
            <person name="Banfield J.F."/>
        </authorList>
    </citation>
    <scope>NUCLEOTIDE SEQUENCE [LARGE SCALE GENOMIC DNA]</scope>
</reference>
<evidence type="ECO:0000313" key="2">
    <source>
        <dbReference type="EMBL" id="OGL82480.1"/>
    </source>
</evidence>
<organism evidence="2 3">
    <name type="scientific">Candidatus Uhrbacteria bacterium RIFCSPLOWO2_01_FULL_47_25</name>
    <dbReference type="NCBI Taxonomy" id="1802402"/>
    <lineage>
        <taxon>Bacteria</taxon>
        <taxon>Candidatus Uhriibacteriota</taxon>
    </lineage>
</organism>
<evidence type="ECO:0000313" key="3">
    <source>
        <dbReference type="Proteomes" id="UP000176846"/>
    </source>
</evidence>
<sequence>MNLKTIKAIEDFLLVKSDKIQKASLAFVFGSLSLESSKYVAALFKSGYCSYVLVSGGKHLELQGKTEAAYHQRYLIKSGVPENRIILESRARNTLENVIFSRKVILRYFHRIPAKIIVIGQPFHGRRILMTLRKNLSARTKYIVQLVPTKSHRVNNWWHDKKLRAHVIDEIRKIGEYAQRGHLTWR</sequence>
<dbReference type="InterPro" id="IPR014729">
    <property type="entry name" value="Rossmann-like_a/b/a_fold"/>
</dbReference>
<dbReference type="Proteomes" id="UP000176846">
    <property type="component" value="Unassembled WGS sequence"/>
</dbReference>
<comment type="caution">
    <text evidence="2">The sequence shown here is derived from an EMBL/GenBank/DDBJ whole genome shotgun (WGS) entry which is preliminary data.</text>
</comment>
<dbReference type="InterPro" id="IPR003848">
    <property type="entry name" value="DUF218"/>
</dbReference>
<feature type="domain" description="DUF218" evidence="1">
    <location>
        <begin position="36"/>
        <end position="154"/>
    </location>
</feature>
<dbReference type="CDD" id="cd06259">
    <property type="entry name" value="YdcF-like"/>
    <property type="match status" value="1"/>
</dbReference>
<protein>
    <recommendedName>
        <fullName evidence="1">DUF218 domain-containing protein</fullName>
    </recommendedName>
</protein>
<dbReference type="PANTHER" id="PTHR30336">
    <property type="entry name" value="INNER MEMBRANE PROTEIN, PROBABLE PERMEASE"/>
    <property type="match status" value="1"/>
</dbReference>
<dbReference type="AlphaFoldDB" id="A0A1F7UW28"/>
<dbReference type="Gene3D" id="3.40.50.620">
    <property type="entry name" value="HUPs"/>
    <property type="match status" value="1"/>
</dbReference>
<dbReference type="PANTHER" id="PTHR30336:SF20">
    <property type="entry name" value="DUF218 DOMAIN-CONTAINING PROTEIN"/>
    <property type="match status" value="1"/>
</dbReference>
<proteinExistence type="predicted"/>
<dbReference type="EMBL" id="MGEK01000020">
    <property type="protein sequence ID" value="OGL82480.1"/>
    <property type="molecule type" value="Genomic_DNA"/>
</dbReference>
<accession>A0A1F7UW28</accession>
<dbReference type="GO" id="GO:0005886">
    <property type="term" value="C:plasma membrane"/>
    <property type="evidence" value="ECO:0007669"/>
    <property type="project" value="TreeGrafter"/>
</dbReference>